<dbReference type="AlphaFoldDB" id="A0ABD2CM14"/>
<comment type="caution">
    <text evidence="2">The sequence shown here is derived from an EMBL/GenBank/DDBJ whole genome shotgun (WGS) entry which is preliminary data.</text>
</comment>
<keyword evidence="3" id="KW-1185">Reference proteome</keyword>
<evidence type="ECO:0000256" key="1">
    <source>
        <dbReference type="SAM" id="MobiDB-lite"/>
    </source>
</evidence>
<feature type="compositionally biased region" description="Basic and acidic residues" evidence="1">
    <location>
        <begin position="1"/>
        <end position="16"/>
    </location>
</feature>
<proteinExistence type="predicted"/>
<reference evidence="2 3" key="1">
    <citation type="journal article" date="2024" name="Ann. Entomol. Soc. Am.">
        <title>Genomic analyses of the southern and eastern yellowjacket wasps (Hymenoptera: Vespidae) reveal evolutionary signatures of social life.</title>
        <authorList>
            <person name="Catto M.A."/>
            <person name="Caine P.B."/>
            <person name="Orr S.E."/>
            <person name="Hunt B.G."/>
            <person name="Goodisman M.A.D."/>
        </authorList>
    </citation>
    <scope>NUCLEOTIDE SEQUENCE [LARGE SCALE GENOMIC DNA]</scope>
    <source>
        <strain evidence="2">232</strain>
        <tissue evidence="2">Head and thorax</tissue>
    </source>
</reference>
<accession>A0ABD2CM14</accession>
<gene>
    <name evidence="2" type="ORF">V1477_004502</name>
</gene>
<sequence>MAPRSLERTRRAHTQENRAGVVGKGSSRPLRSYFFRPDRTNRSRVITHRGEPDRGHWKGLVAPSPTRTGSGSLERARRDLYAHIFFVQIGPIGAELLRFKGNKGQKHFSLTIFFCETIAPRSTGPGSLERAPRDLYAHIFFVQIGPIGADTYENRIGVFGKGSSRPVRPYFFRPDRTNRRRVITDLEDPCRGHWKGLVAPSTPKLGERDRGHWKGLVAPSTPIFFSSRSDRYEPSYNGKKQFSLTIFLSQTVAPRRTGPGPLESARRALFAHIFLVQIGPVRDDTLKNRTGVIGKGSPRPVRPYFFRPDRTNRRRVITEILAGVIGKGSSRPLRKYFFSPDRTNTSRVITHLGEPDPGHWKRLVAPSTPIFFSSRADQYDPSYNRNKRKKHFALTIFSSETVAARRTGPGSLERARRALYAHIFLVQIGPIRAEEQRKKTFFFYNIFSETIAARRTEPGSLERARRALYAHIFLHLGEPCRGHWKGLVSPSTPIFFSSRSDQYEPCYNGLKGTKEKSFFFNNFFLRNVFFSETVAPRRTDPRSLERARRALYAHIFLVQIAPIRALKKHFSLTIFFSDTKAPRRTGPGSLESARRDLYAHISFVQIGPIGAELLRFKRNKGKKHFSLTIFFSQTVAPRRTGPGPLESARRALYAHIFLVQIGPVRAEL</sequence>
<name>A0ABD2CM14_VESMC</name>
<evidence type="ECO:0008006" key="4">
    <source>
        <dbReference type="Google" id="ProtNLM"/>
    </source>
</evidence>
<feature type="region of interest" description="Disordered" evidence="1">
    <location>
        <begin position="1"/>
        <end position="25"/>
    </location>
</feature>
<dbReference type="EMBL" id="JAYRBN010000037">
    <property type="protein sequence ID" value="KAL2746132.1"/>
    <property type="molecule type" value="Genomic_DNA"/>
</dbReference>
<dbReference type="Proteomes" id="UP001607303">
    <property type="component" value="Unassembled WGS sequence"/>
</dbReference>
<evidence type="ECO:0000313" key="2">
    <source>
        <dbReference type="EMBL" id="KAL2746132.1"/>
    </source>
</evidence>
<evidence type="ECO:0000313" key="3">
    <source>
        <dbReference type="Proteomes" id="UP001607303"/>
    </source>
</evidence>
<organism evidence="2 3">
    <name type="scientific">Vespula maculifrons</name>
    <name type="common">Eastern yellow jacket</name>
    <name type="synonym">Wasp</name>
    <dbReference type="NCBI Taxonomy" id="7453"/>
    <lineage>
        <taxon>Eukaryota</taxon>
        <taxon>Metazoa</taxon>
        <taxon>Ecdysozoa</taxon>
        <taxon>Arthropoda</taxon>
        <taxon>Hexapoda</taxon>
        <taxon>Insecta</taxon>
        <taxon>Pterygota</taxon>
        <taxon>Neoptera</taxon>
        <taxon>Endopterygota</taxon>
        <taxon>Hymenoptera</taxon>
        <taxon>Apocrita</taxon>
        <taxon>Aculeata</taxon>
        <taxon>Vespoidea</taxon>
        <taxon>Vespidae</taxon>
        <taxon>Vespinae</taxon>
        <taxon>Vespula</taxon>
    </lineage>
</organism>
<protein>
    <recommendedName>
        <fullName evidence="4">Ribosomal protein S3</fullName>
    </recommendedName>
</protein>